<name>A0ABZ0N3I6_9GAMM</name>
<gene>
    <name evidence="1" type="ORF">QS795_003615</name>
</gene>
<evidence type="ECO:0000313" key="1">
    <source>
        <dbReference type="EMBL" id="WPA92883.1"/>
    </source>
</evidence>
<protein>
    <recommendedName>
        <fullName evidence="3">Immunity protein 50</fullName>
    </recommendedName>
</protein>
<reference evidence="1 2" key="1">
    <citation type="submission" date="2023-09" db="EMBL/GenBank/DDBJ databases">
        <title>Genomic Revisitation and Reclassification of the Genus Providencia.</title>
        <authorList>
            <person name="Dong X."/>
        </authorList>
    </citation>
    <scope>NUCLEOTIDE SEQUENCE [LARGE SCALE GENOMIC DNA]</scope>
    <source>
        <strain evidence="1 2">D4759</strain>
    </source>
</reference>
<dbReference type="EMBL" id="CP135990">
    <property type="protein sequence ID" value="WPA92883.1"/>
    <property type="molecule type" value="Genomic_DNA"/>
</dbReference>
<organism evidence="1 2">
    <name type="scientific">Providencia zhijiangensis</name>
    <dbReference type="NCBI Taxonomy" id="3053982"/>
    <lineage>
        <taxon>Bacteria</taxon>
        <taxon>Pseudomonadati</taxon>
        <taxon>Pseudomonadota</taxon>
        <taxon>Gammaproteobacteria</taxon>
        <taxon>Enterobacterales</taxon>
        <taxon>Morganellaceae</taxon>
        <taxon>Providencia</taxon>
    </lineage>
</organism>
<evidence type="ECO:0000313" key="2">
    <source>
        <dbReference type="Proteomes" id="UP001302443"/>
    </source>
</evidence>
<sequence length="110" mass="12733">MSIYKYPDSVELLEFFENEPFYTNLDDGLTFGYEYSTGDISLLFYFTILENSATLILKVRNIKIATINIINVNKIEIIGDEIIITSVEGHNEKIFYAQIKPSILIKNSYY</sequence>
<keyword evidence="2" id="KW-1185">Reference proteome</keyword>
<accession>A0ABZ0N3I6</accession>
<proteinExistence type="predicted"/>
<dbReference type="Proteomes" id="UP001302443">
    <property type="component" value="Chromosome"/>
</dbReference>
<dbReference type="CDD" id="cd20698">
    <property type="entry name" value="CdiI_Kp-like"/>
    <property type="match status" value="1"/>
</dbReference>
<dbReference type="RefSeq" id="WP_154628261.1">
    <property type="nucleotide sequence ID" value="NZ_CP135990.1"/>
</dbReference>
<evidence type="ECO:0008006" key="3">
    <source>
        <dbReference type="Google" id="ProtNLM"/>
    </source>
</evidence>